<gene>
    <name evidence="2" type="ordered locus">Psta_4515</name>
</gene>
<dbReference type="Gene3D" id="3.40.50.410">
    <property type="entry name" value="von Willebrand factor, type A domain"/>
    <property type="match status" value="1"/>
</dbReference>
<reference evidence="2 3" key="1">
    <citation type="journal article" date="2009" name="Stand. Genomic Sci.">
        <title>Complete genome sequence of Pirellula staleyi type strain (ATCC 27377).</title>
        <authorList>
            <person name="Clum A."/>
            <person name="Tindall B.J."/>
            <person name="Sikorski J."/>
            <person name="Ivanova N."/>
            <person name="Mavrommatis K."/>
            <person name="Lucas S."/>
            <person name="Glavina del Rio T."/>
            <person name="Nolan M."/>
            <person name="Chen F."/>
            <person name="Tice H."/>
            <person name="Pitluck S."/>
            <person name="Cheng J.F."/>
            <person name="Chertkov O."/>
            <person name="Brettin T."/>
            <person name="Han C."/>
            <person name="Detter J.C."/>
            <person name="Kuske C."/>
            <person name="Bruce D."/>
            <person name="Goodwin L."/>
            <person name="Ovchinikova G."/>
            <person name="Pati A."/>
            <person name="Mikhailova N."/>
            <person name="Chen A."/>
            <person name="Palaniappan K."/>
            <person name="Land M."/>
            <person name="Hauser L."/>
            <person name="Chang Y.J."/>
            <person name="Jeffries C.D."/>
            <person name="Chain P."/>
            <person name="Rohde M."/>
            <person name="Goker M."/>
            <person name="Bristow J."/>
            <person name="Eisen J.A."/>
            <person name="Markowitz V."/>
            <person name="Hugenholtz P."/>
            <person name="Kyrpides N.C."/>
            <person name="Klenk H.P."/>
            <person name="Lapidus A."/>
        </authorList>
    </citation>
    <scope>NUCLEOTIDE SEQUENCE [LARGE SCALE GENOMIC DNA]</scope>
    <source>
        <strain evidence="3">ATCC 27377 / DSM 6068 / ICPB 4128</strain>
    </source>
</reference>
<dbReference type="Proteomes" id="UP000001887">
    <property type="component" value="Chromosome"/>
</dbReference>
<dbReference type="EMBL" id="CP001848">
    <property type="protein sequence ID" value="ADB19157.1"/>
    <property type="molecule type" value="Genomic_DNA"/>
</dbReference>
<evidence type="ECO:0000259" key="1">
    <source>
        <dbReference type="PROSITE" id="PS50234"/>
    </source>
</evidence>
<accession>D2R6V4</accession>
<sequence length="395" mass="42109" precursor="true">MTKIQMVPSRKPRLARRGAMLVLIAFLLVVVVCMAAFAIDVSYMQLVRSELRAATDAAAKAGTLALAKTDGDAASARTAAIQAAARNKVAGRALVLTTDQVQVGRSAAQANGTWSFTANQTPYTSVKILSSMSDSTAAGSVPLFLGTFMGRGSFQPAQSATASQMEQEICLVIDRSHSMCFNMSGVEWSYPPGTKTTPHTICYPPHATLSRWAALQSSVNLFMDTILETNNTPRVALITWGSTIGTNTAEYSYTKKTEVAVANELGLSTDYAAVKSKIAARTTKVMLGGTNMSAGIDAGRTLLNGNTVRALAKKTMILMTDGQWNQGRDPIDAAEDAADEGIQIHTITFLSGSAQNTMRQVAEITGGKYYVSSNQAELEEAFRDLALTLPIVLTQ</sequence>
<protein>
    <submittedName>
        <fullName evidence="2">von Willebrand factor type A</fullName>
    </submittedName>
</protein>
<dbReference type="KEGG" id="psl:Psta_4515"/>
<dbReference type="SUPFAM" id="SSF53300">
    <property type="entry name" value="vWA-like"/>
    <property type="match status" value="1"/>
</dbReference>
<dbReference type="InterPro" id="IPR002035">
    <property type="entry name" value="VWF_A"/>
</dbReference>
<dbReference type="PROSITE" id="PS50234">
    <property type="entry name" value="VWFA"/>
    <property type="match status" value="1"/>
</dbReference>
<dbReference type="CDD" id="cd00198">
    <property type="entry name" value="vWFA"/>
    <property type="match status" value="1"/>
</dbReference>
<dbReference type="SMART" id="SM00327">
    <property type="entry name" value="VWA"/>
    <property type="match status" value="1"/>
</dbReference>
<organism evidence="2 3">
    <name type="scientific">Pirellula staleyi (strain ATCC 27377 / DSM 6068 / ICPB 4128)</name>
    <name type="common">Pirella staleyi</name>
    <dbReference type="NCBI Taxonomy" id="530564"/>
    <lineage>
        <taxon>Bacteria</taxon>
        <taxon>Pseudomonadati</taxon>
        <taxon>Planctomycetota</taxon>
        <taxon>Planctomycetia</taxon>
        <taxon>Pirellulales</taxon>
        <taxon>Pirellulaceae</taxon>
        <taxon>Pirellula</taxon>
    </lineage>
</organism>
<name>D2R6V4_PIRSD</name>
<dbReference type="HOGENOM" id="CLU_058415_0_0_0"/>
<dbReference type="STRING" id="530564.Psta_4515"/>
<dbReference type="InterPro" id="IPR036465">
    <property type="entry name" value="vWFA_dom_sf"/>
</dbReference>
<dbReference type="Pfam" id="PF00092">
    <property type="entry name" value="VWA"/>
    <property type="match status" value="1"/>
</dbReference>
<evidence type="ECO:0000313" key="3">
    <source>
        <dbReference type="Proteomes" id="UP000001887"/>
    </source>
</evidence>
<dbReference type="InterPro" id="IPR028087">
    <property type="entry name" value="Tad_N"/>
</dbReference>
<keyword evidence="3" id="KW-1185">Reference proteome</keyword>
<dbReference type="AlphaFoldDB" id="D2R6V4"/>
<dbReference type="eggNOG" id="COG2304">
    <property type="taxonomic scope" value="Bacteria"/>
</dbReference>
<dbReference type="Pfam" id="PF13400">
    <property type="entry name" value="Tad"/>
    <property type="match status" value="1"/>
</dbReference>
<evidence type="ECO:0000313" key="2">
    <source>
        <dbReference type="EMBL" id="ADB19157.1"/>
    </source>
</evidence>
<dbReference type="OrthoDB" id="242905at2"/>
<proteinExistence type="predicted"/>
<feature type="domain" description="VWFA" evidence="1">
    <location>
        <begin position="168"/>
        <end position="385"/>
    </location>
</feature>